<evidence type="ECO:0000313" key="6">
    <source>
        <dbReference type="EMBL" id="AJJ10226.1"/>
    </source>
</evidence>
<feature type="DNA-binding region" description="OmpR/PhoB-type" evidence="2">
    <location>
        <begin position="3"/>
        <end position="103"/>
    </location>
</feature>
<feature type="region of interest" description="Disordered" evidence="3">
    <location>
        <begin position="111"/>
        <end position="168"/>
    </location>
</feature>
<dbReference type="GeneID" id="45567263"/>
<dbReference type="SMART" id="SM00862">
    <property type="entry name" value="Trans_reg_C"/>
    <property type="match status" value="1"/>
</dbReference>
<accession>A0ABN4F1L0</accession>
<dbReference type="InterPro" id="IPR016032">
    <property type="entry name" value="Sig_transdc_resp-reg_C-effctor"/>
</dbReference>
<feature type="domain" description="OmpR/PhoB-type" evidence="5">
    <location>
        <begin position="3"/>
        <end position="103"/>
    </location>
</feature>
<sequence>MIRKKYVVNDYAINLISGFITHRKTGETKRLGEYQLKLITVLLEHVGEILSRDEITDLVWHRRVIGNNSLPNAIHTLRVALGDENKQQRIIQTIPKLGYLLDPAFCEIIEEEEEEEEQSAEPPEEHSVIPQTEHLADNLTESENDKSKIHSLSSISADESPLEKSSETTVIVDPRVNEETAFPPATTAVTAQLQGAKKHYALNRWVVILLVLLLIIMGAGSSYFFYKETTEPNYQAVEQDQGMYSNIRIFQLVDSQLSSQDKENLNRRLKETFYVINKQLKPINMHITVYYFVSLRRLDVNFSIESTCENKQLAMTIYHWRQSEQSLNNLIYQEMGRKINEMAHC</sequence>
<keyword evidence="4" id="KW-0812">Transmembrane</keyword>
<keyword evidence="4" id="KW-1133">Transmembrane helix</keyword>
<dbReference type="SUPFAM" id="SSF46894">
    <property type="entry name" value="C-terminal effector domain of the bipartite response regulators"/>
    <property type="match status" value="1"/>
</dbReference>
<dbReference type="Pfam" id="PF00486">
    <property type="entry name" value="Trans_reg_C"/>
    <property type="match status" value="1"/>
</dbReference>
<keyword evidence="4" id="KW-0472">Membrane</keyword>
<feature type="transmembrane region" description="Helical" evidence="4">
    <location>
        <begin position="205"/>
        <end position="226"/>
    </location>
</feature>
<dbReference type="InterPro" id="IPR001867">
    <property type="entry name" value="OmpR/PhoB-type_DNA-bd"/>
</dbReference>
<name>A0ABN4F1L0_YERRO</name>
<dbReference type="EMBL" id="CP009787">
    <property type="protein sequence ID" value="AJJ10226.1"/>
    <property type="molecule type" value="Genomic_DNA"/>
</dbReference>
<organism evidence="6 7">
    <name type="scientific">Yersinia rohdei</name>
    <dbReference type="NCBI Taxonomy" id="29485"/>
    <lineage>
        <taxon>Bacteria</taxon>
        <taxon>Pseudomonadati</taxon>
        <taxon>Pseudomonadota</taxon>
        <taxon>Gammaproteobacteria</taxon>
        <taxon>Enterobacterales</taxon>
        <taxon>Yersiniaceae</taxon>
        <taxon>Yersinia</taxon>
    </lineage>
</organism>
<dbReference type="InterPro" id="IPR036388">
    <property type="entry name" value="WH-like_DNA-bd_sf"/>
</dbReference>
<gene>
    <name evidence="6" type="ORF">CH64_1965</name>
</gene>
<evidence type="ECO:0000256" key="2">
    <source>
        <dbReference type="PROSITE-ProRule" id="PRU01091"/>
    </source>
</evidence>
<dbReference type="RefSeq" id="WP_032818236.1">
    <property type="nucleotide sequence ID" value="NZ_CP009787.1"/>
</dbReference>
<dbReference type="CDD" id="cd00383">
    <property type="entry name" value="trans_reg_C"/>
    <property type="match status" value="1"/>
</dbReference>
<dbReference type="PROSITE" id="PS51755">
    <property type="entry name" value="OMPR_PHOB"/>
    <property type="match status" value="1"/>
</dbReference>
<proteinExistence type="predicted"/>
<dbReference type="Gene3D" id="1.10.10.10">
    <property type="entry name" value="Winged helix-like DNA-binding domain superfamily/Winged helix DNA-binding domain"/>
    <property type="match status" value="1"/>
</dbReference>
<evidence type="ECO:0000256" key="3">
    <source>
        <dbReference type="SAM" id="MobiDB-lite"/>
    </source>
</evidence>
<reference evidence="6 7" key="1">
    <citation type="journal article" date="2015" name="Genome Announc.">
        <title>Thirty-Two Complete Genome Assemblies of Nine Yersinia Species, Including Y. pestis, Y. pseudotuberculosis, and Y. enterocolitica.</title>
        <authorList>
            <person name="Johnson S.L."/>
            <person name="Daligault H.E."/>
            <person name="Davenport K.W."/>
            <person name="Jaissle J."/>
            <person name="Frey K.G."/>
            <person name="Ladner J.T."/>
            <person name="Broomall S.M."/>
            <person name="Bishop-Lilly K.A."/>
            <person name="Bruce D.C."/>
            <person name="Coyne S.R."/>
            <person name="Gibbons H.S."/>
            <person name="Lo C.C."/>
            <person name="Munk A.C."/>
            <person name="Rosenzweig C.N."/>
            <person name="Koroleva G.I."/>
            <person name="Palacios G.F."/>
            <person name="Redden C.L."/>
            <person name="Xu Y."/>
            <person name="Minogue T.D."/>
            <person name="Chain P.S."/>
        </authorList>
    </citation>
    <scope>NUCLEOTIDE SEQUENCE [LARGE SCALE GENOMIC DNA]</scope>
    <source>
        <strain evidence="6 7">YRA</strain>
    </source>
</reference>
<evidence type="ECO:0000313" key="7">
    <source>
        <dbReference type="Proteomes" id="UP000031914"/>
    </source>
</evidence>
<evidence type="ECO:0000256" key="1">
    <source>
        <dbReference type="ARBA" id="ARBA00023125"/>
    </source>
</evidence>
<keyword evidence="7" id="KW-1185">Reference proteome</keyword>
<evidence type="ECO:0000259" key="5">
    <source>
        <dbReference type="PROSITE" id="PS51755"/>
    </source>
</evidence>
<protein>
    <recommendedName>
        <fullName evidence="5">OmpR/PhoB-type domain-containing protein</fullName>
    </recommendedName>
</protein>
<evidence type="ECO:0000256" key="4">
    <source>
        <dbReference type="SAM" id="Phobius"/>
    </source>
</evidence>
<dbReference type="Proteomes" id="UP000031914">
    <property type="component" value="Chromosome"/>
</dbReference>
<keyword evidence="1 2" id="KW-0238">DNA-binding</keyword>